<protein>
    <submittedName>
        <fullName evidence="1">Uncharacterized protein</fullName>
    </submittedName>
</protein>
<proteinExistence type="predicted"/>
<dbReference type="EMBL" id="JAHRIP010040141">
    <property type="protein sequence ID" value="MEQ2296509.1"/>
    <property type="molecule type" value="Genomic_DNA"/>
</dbReference>
<dbReference type="Proteomes" id="UP001469553">
    <property type="component" value="Unassembled WGS sequence"/>
</dbReference>
<keyword evidence="2" id="KW-1185">Reference proteome</keyword>
<accession>A0ABV0YS74</accession>
<reference evidence="1 2" key="1">
    <citation type="submission" date="2021-06" db="EMBL/GenBank/DDBJ databases">
        <authorList>
            <person name="Palmer J.M."/>
        </authorList>
    </citation>
    <scope>NUCLEOTIDE SEQUENCE [LARGE SCALE GENOMIC DNA]</scope>
    <source>
        <strain evidence="1 2">AS_MEX2019</strain>
        <tissue evidence="1">Muscle</tissue>
    </source>
</reference>
<evidence type="ECO:0000313" key="1">
    <source>
        <dbReference type="EMBL" id="MEQ2296509.1"/>
    </source>
</evidence>
<evidence type="ECO:0000313" key="2">
    <source>
        <dbReference type="Proteomes" id="UP001469553"/>
    </source>
</evidence>
<sequence>MVGSPERQAGGEKDIRKHQIHQKDVCHCCELLILVDDEEDQPVSEVTQEEVDIVEHWDQFCTKLINSLFCTQLDSFTDHVAWVSCVIRFIHKLQEELILIVIIIHG</sequence>
<organism evidence="1 2">
    <name type="scientific">Ameca splendens</name>
    <dbReference type="NCBI Taxonomy" id="208324"/>
    <lineage>
        <taxon>Eukaryota</taxon>
        <taxon>Metazoa</taxon>
        <taxon>Chordata</taxon>
        <taxon>Craniata</taxon>
        <taxon>Vertebrata</taxon>
        <taxon>Euteleostomi</taxon>
        <taxon>Actinopterygii</taxon>
        <taxon>Neopterygii</taxon>
        <taxon>Teleostei</taxon>
        <taxon>Neoteleostei</taxon>
        <taxon>Acanthomorphata</taxon>
        <taxon>Ovalentaria</taxon>
        <taxon>Atherinomorphae</taxon>
        <taxon>Cyprinodontiformes</taxon>
        <taxon>Goodeidae</taxon>
        <taxon>Ameca</taxon>
    </lineage>
</organism>
<comment type="caution">
    <text evidence="1">The sequence shown here is derived from an EMBL/GenBank/DDBJ whole genome shotgun (WGS) entry which is preliminary data.</text>
</comment>
<name>A0ABV0YS74_9TELE</name>
<gene>
    <name evidence="1" type="ORF">AMECASPLE_025525</name>
</gene>